<keyword evidence="10" id="KW-1185">Reference proteome</keyword>
<evidence type="ECO:0000256" key="2">
    <source>
        <dbReference type="ARBA" id="ARBA00022475"/>
    </source>
</evidence>
<keyword evidence="2" id="KW-1003">Cell membrane</keyword>
<evidence type="ECO:0000256" key="5">
    <source>
        <dbReference type="ARBA" id="ARBA00023136"/>
    </source>
</evidence>
<keyword evidence="8" id="KW-0732">Signal</keyword>
<evidence type="ECO:0000256" key="3">
    <source>
        <dbReference type="ARBA" id="ARBA00022692"/>
    </source>
</evidence>
<keyword evidence="3 7" id="KW-0812">Transmembrane</keyword>
<reference evidence="9 10" key="1">
    <citation type="submission" date="2013-12" db="EMBL/GenBank/DDBJ databases">
        <authorList>
            <person name="Stott M."/>
        </authorList>
    </citation>
    <scope>NUCLEOTIDE SEQUENCE [LARGE SCALE GENOMIC DNA]</scope>
    <source>
        <strain evidence="9 10">K22</strain>
    </source>
</reference>
<dbReference type="GO" id="GO:0044781">
    <property type="term" value="P:bacterial-type flagellum organization"/>
    <property type="evidence" value="ECO:0007669"/>
    <property type="project" value="InterPro"/>
</dbReference>
<dbReference type="InterPro" id="IPR022781">
    <property type="entry name" value="Flagellar_biosynth_FliO"/>
</dbReference>
<protein>
    <submittedName>
        <fullName evidence="9">Flagellar biogenesis protein</fullName>
    </submittedName>
</protein>
<reference evidence="9 10" key="2">
    <citation type="submission" date="2015-01" db="EMBL/GenBank/DDBJ databases">
        <title>Complete genome sequence of Pyrinomonas methylaliphatogenes type strain K22T.</title>
        <authorList>
            <person name="Lee K.C.Y."/>
            <person name="Power J.F."/>
            <person name="Dunfield P.F."/>
            <person name="Morgan X.C."/>
            <person name="Huttenhower C."/>
            <person name="Stott M.B."/>
        </authorList>
    </citation>
    <scope>NUCLEOTIDE SEQUENCE [LARGE SCALE GENOMIC DNA]</scope>
    <source>
        <strain evidence="9 10">K22</strain>
    </source>
</reference>
<evidence type="ECO:0000313" key="9">
    <source>
        <dbReference type="EMBL" id="CDM65630.1"/>
    </source>
</evidence>
<dbReference type="STRING" id="454194.PYK22_01635"/>
<gene>
    <name evidence="9" type="ORF">PYK22_01635</name>
</gene>
<evidence type="ECO:0000313" key="10">
    <source>
        <dbReference type="Proteomes" id="UP000031518"/>
    </source>
</evidence>
<dbReference type="GO" id="GO:0016020">
    <property type="term" value="C:membrane"/>
    <property type="evidence" value="ECO:0007669"/>
    <property type="project" value="InterPro"/>
</dbReference>
<name>A0A0B6WZQ6_9BACT</name>
<feature type="signal peptide" evidence="8">
    <location>
        <begin position="1"/>
        <end position="26"/>
    </location>
</feature>
<sequence length="184" mass="19362" precursor="true">MKGRVTFRFVALALALILSSVLQARAQTGEQMSTPPQASQPAPPSEGRSFLDERMAGAPDQPETFNLIARTMGSLIIILGLIIGGSILLRRFGLAKASPTMGDAPELVVLSSVTLGRERSLSVVRFGSRTLLIGSTPHAVTLLTEEVSEEPAPVGSVADLLNEDFAAELERADALVARGPDGLS</sequence>
<evidence type="ECO:0000256" key="6">
    <source>
        <dbReference type="SAM" id="MobiDB-lite"/>
    </source>
</evidence>
<dbReference type="EMBL" id="CBXV010000005">
    <property type="protein sequence ID" value="CDM65630.1"/>
    <property type="molecule type" value="Genomic_DNA"/>
</dbReference>
<dbReference type="Proteomes" id="UP000031518">
    <property type="component" value="Unassembled WGS sequence"/>
</dbReference>
<evidence type="ECO:0000256" key="8">
    <source>
        <dbReference type="SAM" id="SignalP"/>
    </source>
</evidence>
<proteinExistence type="predicted"/>
<feature type="transmembrane region" description="Helical" evidence="7">
    <location>
        <begin position="67"/>
        <end position="89"/>
    </location>
</feature>
<evidence type="ECO:0000256" key="4">
    <source>
        <dbReference type="ARBA" id="ARBA00022989"/>
    </source>
</evidence>
<keyword evidence="9" id="KW-0966">Cell projection</keyword>
<keyword evidence="5 7" id="KW-0472">Membrane</keyword>
<evidence type="ECO:0000256" key="7">
    <source>
        <dbReference type="SAM" id="Phobius"/>
    </source>
</evidence>
<dbReference type="Pfam" id="PF04347">
    <property type="entry name" value="FliO"/>
    <property type="match status" value="1"/>
</dbReference>
<dbReference type="AlphaFoldDB" id="A0A0B6WZQ6"/>
<feature type="chain" id="PRO_5002110418" evidence="8">
    <location>
        <begin position="27"/>
        <end position="184"/>
    </location>
</feature>
<accession>A0A0B6WZQ6</accession>
<dbReference type="RefSeq" id="WP_041976011.1">
    <property type="nucleotide sequence ID" value="NZ_CBXV010000005.1"/>
</dbReference>
<keyword evidence="9" id="KW-0969">Cilium</keyword>
<organism evidence="9 10">
    <name type="scientific">Pyrinomonas methylaliphatogenes</name>
    <dbReference type="NCBI Taxonomy" id="454194"/>
    <lineage>
        <taxon>Bacteria</taxon>
        <taxon>Pseudomonadati</taxon>
        <taxon>Acidobacteriota</taxon>
        <taxon>Blastocatellia</taxon>
        <taxon>Blastocatellales</taxon>
        <taxon>Pyrinomonadaceae</taxon>
        <taxon>Pyrinomonas</taxon>
    </lineage>
</organism>
<feature type="region of interest" description="Disordered" evidence="6">
    <location>
        <begin position="28"/>
        <end position="49"/>
    </location>
</feature>
<keyword evidence="4 7" id="KW-1133">Transmembrane helix</keyword>
<evidence type="ECO:0000256" key="1">
    <source>
        <dbReference type="ARBA" id="ARBA00004236"/>
    </source>
</evidence>
<keyword evidence="9" id="KW-0282">Flagellum</keyword>
<comment type="subcellular location">
    <subcellularLocation>
        <location evidence="1">Cell membrane</location>
    </subcellularLocation>
</comment>